<evidence type="ECO:0000256" key="1">
    <source>
        <dbReference type="SAM" id="MobiDB-lite"/>
    </source>
</evidence>
<dbReference type="AlphaFoldDB" id="A0A645GPL2"/>
<sequence length="157" mass="15931">MTSGCSTKLSSSANASGTSTGRPKYSAAITSPAMPRLTKTRMPLTGILAVVSSLAERPPSRSAYCGDRSDALRGGASSAGSCVLFDSARIVGQPHVRETSPKLSTFCGHICRIAAACCSVGPTSDASLSENAASPRVTPWFTAANGTPASCSASTNR</sequence>
<protein>
    <submittedName>
        <fullName evidence="2">Uncharacterized protein</fullName>
    </submittedName>
</protein>
<feature type="compositionally biased region" description="Low complexity" evidence="1">
    <location>
        <begin position="10"/>
        <end position="21"/>
    </location>
</feature>
<organism evidence="2">
    <name type="scientific">bioreactor metagenome</name>
    <dbReference type="NCBI Taxonomy" id="1076179"/>
    <lineage>
        <taxon>unclassified sequences</taxon>
        <taxon>metagenomes</taxon>
        <taxon>ecological metagenomes</taxon>
    </lineage>
</organism>
<gene>
    <name evidence="2" type="ORF">SDC9_175273</name>
</gene>
<evidence type="ECO:0000313" key="2">
    <source>
        <dbReference type="EMBL" id="MPN27839.1"/>
    </source>
</evidence>
<proteinExistence type="predicted"/>
<reference evidence="2" key="1">
    <citation type="submission" date="2019-08" db="EMBL/GenBank/DDBJ databases">
        <authorList>
            <person name="Kucharzyk K."/>
            <person name="Murdoch R.W."/>
            <person name="Higgins S."/>
            <person name="Loffler F."/>
        </authorList>
    </citation>
    <scope>NUCLEOTIDE SEQUENCE</scope>
</reference>
<name>A0A645GPL2_9ZZZZ</name>
<comment type="caution">
    <text evidence="2">The sequence shown here is derived from an EMBL/GenBank/DDBJ whole genome shotgun (WGS) entry which is preliminary data.</text>
</comment>
<accession>A0A645GPL2</accession>
<dbReference type="EMBL" id="VSSQ01077864">
    <property type="protein sequence ID" value="MPN27839.1"/>
    <property type="molecule type" value="Genomic_DNA"/>
</dbReference>
<feature type="region of interest" description="Disordered" evidence="1">
    <location>
        <begin position="1"/>
        <end position="32"/>
    </location>
</feature>